<keyword evidence="6" id="KW-0489">Methyltransferase</keyword>
<keyword evidence="7" id="KW-1185">Reference proteome</keyword>
<dbReference type="OrthoDB" id="941586at2"/>
<feature type="transmembrane region" description="Helical" evidence="5">
    <location>
        <begin position="46"/>
        <end position="67"/>
    </location>
</feature>
<dbReference type="EMBL" id="CP042430">
    <property type="protein sequence ID" value="QEC49043.1"/>
    <property type="molecule type" value="Genomic_DNA"/>
</dbReference>
<organism evidence="6 7">
    <name type="scientific">Baekduia soli</name>
    <dbReference type="NCBI Taxonomy" id="496014"/>
    <lineage>
        <taxon>Bacteria</taxon>
        <taxon>Bacillati</taxon>
        <taxon>Actinomycetota</taxon>
        <taxon>Thermoleophilia</taxon>
        <taxon>Solirubrobacterales</taxon>
        <taxon>Baekduiaceae</taxon>
        <taxon>Baekduia</taxon>
    </lineage>
</organism>
<proteinExistence type="predicted"/>
<dbReference type="Proteomes" id="UP000321805">
    <property type="component" value="Chromosome"/>
</dbReference>
<keyword evidence="6" id="KW-0808">Transferase</keyword>
<dbReference type="InterPro" id="IPR007318">
    <property type="entry name" value="Phopholipid_MeTrfase"/>
</dbReference>
<dbReference type="GO" id="GO:0012505">
    <property type="term" value="C:endomembrane system"/>
    <property type="evidence" value="ECO:0007669"/>
    <property type="project" value="UniProtKB-SubCell"/>
</dbReference>
<dbReference type="GO" id="GO:0008168">
    <property type="term" value="F:methyltransferase activity"/>
    <property type="evidence" value="ECO:0007669"/>
    <property type="project" value="UniProtKB-KW"/>
</dbReference>
<evidence type="ECO:0000313" key="7">
    <source>
        <dbReference type="Proteomes" id="UP000321805"/>
    </source>
</evidence>
<keyword evidence="4 5" id="KW-0472">Membrane</keyword>
<comment type="subcellular location">
    <subcellularLocation>
        <location evidence="1">Endomembrane system</location>
        <topology evidence="1">Multi-pass membrane protein</topology>
    </subcellularLocation>
</comment>
<name>A0A5B8U7G2_9ACTN</name>
<accession>A0A5B8U7G2</accession>
<dbReference type="GO" id="GO:0032259">
    <property type="term" value="P:methylation"/>
    <property type="evidence" value="ECO:0007669"/>
    <property type="project" value="UniProtKB-KW"/>
</dbReference>
<evidence type="ECO:0000256" key="3">
    <source>
        <dbReference type="ARBA" id="ARBA00022989"/>
    </source>
</evidence>
<evidence type="ECO:0000256" key="4">
    <source>
        <dbReference type="ARBA" id="ARBA00023136"/>
    </source>
</evidence>
<keyword evidence="2 5" id="KW-0812">Transmembrane</keyword>
<dbReference type="Gene3D" id="1.20.120.1630">
    <property type="match status" value="1"/>
</dbReference>
<dbReference type="AlphaFoldDB" id="A0A5B8U7G2"/>
<keyword evidence="3 5" id="KW-1133">Transmembrane helix</keyword>
<dbReference type="KEGG" id="bsol:FSW04_16665"/>
<protein>
    <submittedName>
        <fullName evidence="6">Isoprenylcysteine carboxylmethyltransferase family protein</fullName>
    </submittedName>
</protein>
<dbReference type="Pfam" id="PF04191">
    <property type="entry name" value="PEMT"/>
    <property type="match status" value="1"/>
</dbReference>
<evidence type="ECO:0000256" key="5">
    <source>
        <dbReference type="SAM" id="Phobius"/>
    </source>
</evidence>
<evidence type="ECO:0000256" key="1">
    <source>
        <dbReference type="ARBA" id="ARBA00004127"/>
    </source>
</evidence>
<sequence>MHRTQAARGTTLFVLLGPGLEAGVGPWLLTRTDVGGGGDWPAALRAAGVVLMVAGLAVLAGVLLRFVTHGAGTPSPAAPTTRLIVTGAYRHVRHPMYLATATVIAGEALAFAQPVLLGAAALYLAALGTFGRLVEEPRLARRFGPAYDAYRAAVPAWWPRLTPWRPPPA</sequence>
<evidence type="ECO:0000256" key="2">
    <source>
        <dbReference type="ARBA" id="ARBA00022692"/>
    </source>
</evidence>
<reference evidence="6 7" key="1">
    <citation type="journal article" date="2018" name="J. Microbiol.">
        <title>Baekduia soli gen. nov., sp. nov., a novel bacterium isolated from the soil of Baekdu Mountain and proposal of a novel family name, Baekduiaceae fam. nov.</title>
        <authorList>
            <person name="An D.S."/>
            <person name="Siddiqi M.Z."/>
            <person name="Kim K.H."/>
            <person name="Yu H.S."/>
            <person name="Im W.T."/>
        </authorList>
    </citation>
    <scope>NUCLEOTIDE SEQUENCE [LARGE SCALE GENOMIC DNA]</scope>
    <source>
        <strain evidence="6 7">BR7-21</strain>
    </source>
</reference>
<gene>
    <name evidence="6" type="ORF">FSW04_16665</name>
</gene>
<evidence type="ECO:0000313" key="6">
    <source>
        <dbReference type="EMBL" id="QEC49043.1"/>
    </source>
</evidence>
<dbReference type="RefSeq" id="WP_146921256.1">
    <property type="nucleotide sequence ID" value="NZ_CP042430.1"/>
</dbReference>